<reference evidence="1 2" key="1">
    <citation type="submission" date="2019-08" db="EMBL/GenBank/DDBJ databases">
        <title>Whole genome of Aphis craccivora.</title>
        <authorList>
            <person name="Voronova N.V."/>
            <person name="Shulinski R.S."/>
            <person name="Bandarenka Y.V."/>
            <person name="Zhorov D.G."/>
            <person name="Warner D."/>
        </authorList>
    </citation>
    <scope>NUCLEOTIDE SEQUENCE [LARGE SCALE GENOMIC DNA]</scope>
    <source>
        <strain evidence="1">180601</strain>
        <tissue evidence="1">Whole Body</tissue>
    </source>
</reference>
<keyword evidence="1" id="KW-0548">Nucleotidyltransferase</keyword>
<protein>
    <submittedName>
        <fullName evidence="1">Reverse transcriptase domain-containing protein</fullName>
    </submittedName>
</protein>
<gene>
    <name evidence="1" type="ORF">FWK35_00010187</name>
</gene>
<keyword evidence="2" id="KW-1185">Reference proteome</keyword>
<dbReference type="AlphaFoldDB" id="A0A6G0Z954"/>
<dbReference type="EMBL" id="VUJU01001040">
    <property type="protein sequence ID" value="KAF0767100.1"/>
    <property type="molecule type" value="Genomic_DNA"/>
</dbReference>
<keyword evidence="1" id="KW-0695">RNA-directed DNA polymerase</keyword>
<dbReference type="Proteomes" id="UP000478052">
    <property type="component" value="Unassembled WGS sequence"/>
</dbReference>
<evidence type="ECO:0000313" key="2">
    <source>
        <dbReference type="Proteomes" id="UP000478052"/>
    </source>
</evidence>
<keyword evidence="1" id="KW-0808">Transferase</keyword>
<proteinExistence type="predicted"/>
<dbReference type="GO" id="GO:0003964">
    <property type="term" value="F:RNA-directed DNA polymerase activity"/>
    <property type="evidence" value="ECO:0007669"/>
    <property type="project" value="UniProtKB-KW"/>
</dbReference>
<organism evidence="1 2">
    <name type="scientific">Aphis craccivora</name>
    <name type="common">Cowpea aphid</name>
    <dbReference type="NCBI Taxonomy" id="307492"/>
    <lineage>
        <taxon>Eukaryota</taxon>
        <taxon>Metazoa</taxon>
        <taxon>Ecdysozoa</taxon>
        <taxon>Arthropoda</taxon>
        <taxon>Hexapoda</taxon>
        <taxon>Insecta</taxon>
        <taxon>Pterygota</taxon>
        <taxon>Neoptera</taxon>
        <taxon>Paraneoptera</taxon>
        <taxon>Hemiptera</taxon>
        <taxon>Sternorrhyncha</taxon>
        <taxon>Aphidomorpha</taxon>
        <taxon>Aphidoidea</taxon>
        <taxon>Aphididae</taxon>
        <taxon>Aphidini</taxon>
        <taxon>Aphis</taxon>
        <taxon>Aphis</taxon>
    </lineage>
</organism>
<name>A0A6G0Z954_APHCR</name>
<comment type="caution">
    <text evidence="1">The sequence shown here is derived from an EMBL/GenBank/DDBJ whole genome shotgun (WGS) entry which is preliminary data.</text>
</comment>
<sequence length="38" mass="4758">MIERVQRKFLYHAIFKFNVPCPPHDYKPIQRLFPRKSR</sequence>
<evidence type="ECO:0000313" key="1">
    <source>
        <dbReference type="EMBL" id="KAF0767100.1"/>
    </source>
</evidence>
<accession>A0A6G0Z954</accession>